<evidence type="ECO:0000256" key="1">
    <source>
        <dbReference type="ARBA" id="ARBA00004613"/>
    </source>
</evidence>
<keyword evidence="2 5" id="KW-0964">Secreted</keyword>
<evidence type="ECO:0000313" key="10">
    <source>
        <dbReference type="WBParaSite" id="SPAL_0000562100.1"/>
    </source>
</evidence>
<dbReference type="PROSITE" id="PS51864">
    <property type="entry name" value="ASTACIN"/>
    <property type="match status" value="1"/>
</dbReference>
<dbReference type="InterPro" id="IPR001506">
    <property type="entry name" value="Peptidase_M12A"/>
</dbReference>
<feature type="active site" evidence="6">
    <location>
        <position position="146"/>
    </location>
</feature>
<dbReference type="GO" id="GO:0005576">
    <property type="term" value="C:extracellular region"/>
    <property type="evidence" value="ECO:0007669"/>
    <property type="project" value="UniProtKB-SubCell"/>
</dbReference>
<sequence length="398" mass="45221">MNSFIKLFLFSLCIQKAISNVSPIKESFFINNIFKDEGSLKAEGNSESYETRIKKSILNNMALKWTFPIDYKIGPNVDRDTIKAALALLEKETCITFNETSTFTKGGLNYVHKNRCFSFIGKITTTIPQDIDLAPECNKVTIVLHETSHALGVIHEMTRHDRDYYVDVKFVNIHPPYHPNFQVFDLTKASPLGLTYDFGSVMHYDRYAGSINRQLAMQPKYESYLKTIGQRTRFGFNDAKQLNIHYCSDKCRDSKLECKMGGYPNPNNCEVCKCPEFYTGKLCQKLSPSDEQCGRTKVKAKTLDKELTVDGIKTCYFQITASNGSRVELNIETDLADNHVCQPDEGLEVKYLSDKAVSGAMLCGRIFGKIITSEDEVVVMKYVGLTQYSKIKILYREI</sequence>
<evidence type="ECO:0000256" key="6">
    <source>
        <dbReference type="PROSITE-ProRule" id="PRU01211"/>
    </source>
</evidence>
<feature type="binding site" evidence="6">
    <location>
        <position position="155"/>
    </location>
    <ligand>
        <name>Zn(2+)</name>
        <dbReference type="ChEBI" id="CHEBI:29105"/>
        <note>catalytic</note>
    </ligand>
</feature>
<dbReference type="Gene3D" id="3.40.390.10">
    <property type="entry name" value="Collagenase (Catalytic Domain)"/>
    <property type="match status" value="1"/>
</dbReference>
<protein>
    <recommendedName>
        <fullName evidence="5">Zinc metalloproteinase</fullName>
    </recommendedName>
</protein>
<comment type="caution">
    <text evidence="6">Lacks conserved residue(s) required for the propagation of feature annotation.</text>
</comment>
<evidence type="ECO:0000313" key="9">
    <source>
        <dbReference type="Proteomes" id="UP000046392"/>
    </source>
</evidence>
<feature type="binding site" evidence="6">
    <location>
        <position position="145"/>
    </location>
    <ligand>
        <name>Zn(2+)</name>
        <dbReference type="ChEBI" id="CHEBI:29105"/>
        <note>catalytic</note>
    </ligand>
</feature>
<keyword evidence="6 7" id="KW-0479">Metal-binding</keyword>
<feature type="signal peptide" evidence="5 7">
    <location>
        <begin position="1"/>
        <end position="19"/>
    </location>
</feature>
<keyword evidence="6 7" id="KW-0862">Zinc</keyword>
<dbReference type="WBParaSite" id="SPAL_0000562100.1">
    <property type="protein sequence ID" value="SPAL_0000562100.1"/>
    <property type="gene ID" value="SPAL_0000562100"/>
</dbReference>
<dbReference type="PRINTS" id="PR00480">
    <property type="entry name" value="ASTACIN"/>
</dbReference>
<evidence type="ECO:0000256" key="5">
    <source>
        <dbReference type="PIRNR" id="PIRNR036365"/>
    </source>
</evidence>
<evidence type="ECO:0000259" key="8">
    <source>
        <dbReference type="PROSITE" id="PS51864"/>
    </source>
</evidence>
<keyword evidence="9" id="KW-1185">Reference proteome</keyword>
<dbReference type="GO" id="GO:0004222">
    <property type="term" value="F:metalloendopeptidase activity"/>
    <property type="evidence" value="ECO:0007669"/>
    <property type="project" value="UniProtKB-UniRule"/>
</dbReference>
<dbReference type="InterPro" id="IPR024079">
    <property type="entry name" value="MetalloPept_cat_dom_sf"/>
</dbReference>
<keyword evidence="3" id="KW-1015">Disulfide bond</keyword>
<proteinExistence type="predicted"/>
<comment type="subcellular location">
    <subcellularLocation>
        <location evidence="1 5">Secreted</location>
    </subcellularLocation>
</comment>
<dbReference type="Pfam" id="PF01400">
    <property type="entry name" value="Astacin"/>
    <property type="match status" value="1"/>
</dbReference>
<keyword evidence="6 7" id="KW-0482">Metalloprotease</keyword>
<dbReference type="InterPro" id="IPR006026">
    <property type="entry name" value="Peptidase_Metallo"/>
</dbReference>
<keyword evidence="5 7" id="KW-0732">Signal</keyword>
<accession>A0A0N5BI37</accession>
<dbReference type="SUPFAM" id="SSF55486">
    <property type="entry name" value="Metalloproteases ('zincins'), catalytic domain"/>
    <property type="match status" value="1"/>
</dbReference>
<dbReference type="GO" id="GO:0008270">
    <property type="term" value="F:zinc ion binding"/>
    <property type="evidence" value="ECO:0007669"/>
    <property type="project" value="UniProtKB-UniRule"/>
</dbReference>
<dbReference type="InterPro" id="IPR017050">
    <property type="entry name" value="Metallopeptidase_nem"/>
</dbReference>
<dbReference type="GO" id="GO:0006508">
    <property type="term" value="P:proteolysis"/>
    <property type="evidence" value="ECO:0007669"/>
    <property type="project" value="UniProtKB-KW"/>
</dbReference>
<evidence type="ECO:0000256" key="7">
    <source>
        <dbReference type="RuleBase" id="RU361183"/>
    </source>
</evidence>
<dbReference type="PANTHER" id="PTHR10127:SF802">
    <property type="entry name" value="ZINC METALLOPROTEINASE NAS-10"/>
    <property type="match status" value="1"/>
</dbReference>
<evidence type="ECO:0000256" key="2">
    <source>
        <dbReference type="ARBA" id="ARBA00022525"/>
    </source>
</evidence>
<dbReference type="Proteomes" id="UP000046392">
    <property type="component" value="Unplaced"/>
</dbReference>
<reference evidence="10" key="1">
    <citation type="submission" date="2017-02" db="UniProtKB">
        <authorList>
            <consortium name="WormBaseParasite"/>
        </authorList>
    </citation>
    <scope>IDENTIFICATION</scope>
</reference>
<dbReference type="GO" id="GO:0018996">
    <property type="term" value="P:molting cycle, collagen and cuticulin-based cuticle"/>
    <property type="evidence" value="ECO:0007669"/>
    <property type="project" value="InterPro"/>
</dbReference>
<evidence type="ECO:0000256" key="3">
    <source>
        <dbReference type="ARBA" id="ARBA00023157"/>
    </source>
</evidence>
<dbReference type="PANTHER" id="PTHR10127">
    <property type="entry name" value="DISCOIDIN, CUB, EGF, LAMININ , AND ZINC METALLOPROTEASE DOMAIN CONTAINING"/>
    <property type="match status" value="1"/>
</dbReference>
<dbReference type="PIRSF" id="PIRSF036365">
    <property type="entry name" value="Astacin_nematoda"/>
    <property type="match status" value="1"/>
</dbReference>
<keyword evidence="6 7" id="KW-0378">Hydrolase</keyword>
<organism evidence="9 10">
    <name type="scientific">Strongyloides papillosus</name>
    <name type="common">Intestinal threadworm</name>
    <dbReference type="NCBI Taxonomy" id="174720"/>
    <lineage>
        <taxon>Eukaryota</taxon>
        <taxon>Metazoa</taxon>
        <taxon>Ecdysozoa</taxon>
        <taxon>Nematoda</taxon>
        <taxon>Chromadorea</taxon>
        <taxon>Rhabditida</taxon>
        <taxon>Tylenchina</taxon>
        <taxon>Panagrolaimomorpha</taxon>
        <taxon>Strongyloidoidea</taxon>
        <taxon>Strongyloididae</taxon>
        <taxon>Strongyloides</taxon>
    </lineage>
</organism>
<feature type="chain" id="PRO_5005733401" description="Zinc metalloproteinase" evidence="5 7">
    <location>
        <begin position="20"/>
        <end position="398"/>
    </location>
</feature>
<dbReference type="AlphaFoldDB" id="A0A0N5BI37"/>
<keyword evidence="6 7" id="KW-0645">Protease</keyword>
<evidence type="ECO:0000256" key="4">
    <source>
        <dbReference type="ARBA" id="ARBA00023180"/>
    </source>
</evidence>
<feature type="domain" description="Peptidase M12A" evidence="8">
    <location>
        <begin position="59"/>
        <end position="248"/>
    </location>
</feature>
<comment type="cofactor">
    <cofactor evidence="6 7">
        <name>Zn(2+)</name>
        <dbReference type="ChEBI" id="CHEBI:29105"/>
    </cofactor>
    <text evidence="6 7">Binds 1 zinc ion per subunit.</text>
</comment>
<keyword evidence="4" id="KW-0325">Glycoprotein</keyword>
<name>A0A0N5BI37_STREA</name>
<dbReference type="SMART" id="SM00235">
    <property type="entry name" value="ZnMc"/>
    <property type="match status" value="1"/>
</dbReference>
<feature type="binding site" evidence="6">
    <location>
        <position position="149"/>
    </location>
    <ligand>
        <name>Zn(2+)</name>
        <dbReference type="ChEBI" id="CHEBI:29105"/>
        <note>catalytic</note>
    </ligand>
</feature>